<dbReference type="InterPro" id="IPR011711">
    <property type="entry name" value="GntR_C"/>
</dbReference>
<evidence type="ECO:0000259" key="4">
    <source>
        <dbReference type="PROSITE" id="PS50949"/>
    </source>
</evidence>
<dbReference type="InterPro" id="IPR036388">
    <property type="entry name" value="WH-like_DNA-bd_sf"/>
</dbReference>
<sequence>MERLVRSIRLGQFPPGSRLPSERDLAEELRVSRTTLREALAELKASSYVTVRRGRYGGSYVADALPHRPAAPLDADEVSDILTLRRILEPAAAELAAERGPTGPQREELWSLHVELTECSVGQYRPLDSRLHLRIAELSGTPSLLAAVADTRARVNSLLDRIPLLPTNLDHANAQHTEVVVAILDGDPAAARAAMLDHLDGTAALLRGFLG</sequence>
<dbReference type="SMART" id="SM00345">
    <property type="entry name" value="HTH_GNTR"/>
    <property type="match status" value="1"/>
</dbReference>
<evidence type="ECO:0000313" key="5">
    <source>
        <dbReference type="EMBL" id="MBD8868885.1"/>
    </source>
</evidence>
<dbReference type="Gene3D" id="1.20.120.530">
    <property type="entry name" value="GntR ligand-binding domain-like"/>
    <property type="match status" value="1"/>
</dbReference>
<dbReference type="Proteomes" id="UP000616839">
    <property type="component" value="Unassembled WGS sequence"/>
</dbReference>
<reference evidence="5" key="1">
    <citation type="submission" date="2020-09" db="EMBL/GenBank/DDBJ databases">
        <title>Nocardioides sp. strain MJB4 16S ribosomal RNA gene Genome sequencing and assembly.</title>
        <authorList>
            <person name="Kim I."/>
        </authorList>
    </citation>
    <scope>NUCLEOTIDE SEQUENCE</scope>
    <source>
        <strain evidence="5">MJB4</strain>
    </source>
</reference>
<keyword evidence="3" id="KW-0804">Transcription</keyword>
<keyword evidence="6" id="KW-1185">Reference proteome</keyword>
<evidence type="ECO:0000256" key="2">
    <source>
        <dbReference type="ARBA" id="ARBA00023125"/>
    </source>
</evidence>
<dbReference type="PANTHER" id="PTHR43537:SF24">
    <property type="entry name" value="GLUCONATE OPERON TRANSCRIPTIONAL REPRESSOR"/>
    <property type="match status" value="1"/>
</dbReference>
<comment type="caution">
    <text evidence="5">The sequence shown here is derived from an EMBL/GenBank/DDBJ whole genome shotgun (WGS) entry which is preliminary data.</text>
</comment>
<protein>
    <submittedName>
        <fullName evidence="5">FadR family transcriptional regulator</fullName>
    </submittedName>
</protein>
<gene>
    <name evidence="5" type="ORF">IE331_04535</name>
</gene>
<dbReference type="InterPro" id="IPR008920">
    <property type="entry name" value="TF_FadR/GntR_C"/>
</dbReference>
<dbReference type="AlphaFoldDB" id="A0A927K721"/>
<dbReference type="GO" id="GO:0003677">
    <property type="term" value="F:DNA binding"/>
    <property type="evidence" value="ECO:0007669"/>
    <property type="project" value="UniProtKB-KW"/>
</dbReference>
<dbReference type="SMART" id="SM00895">
    <property type="entry name" value="FCD"/>
    <property type="match status" value="1"/>
</dbReference>
<dbReference type="PROSITE" id="PS50949">
    <property type="entry name" value="HTH_GNTR"/>
    <property type="match status" value="1"/>
</dbReference>
<name>A0A927K721_9ACTN</name>
<dbReference type="Pfam" id="PF07729">
    <property type="entry name" value="FCD"/>
    <property type="match status" value="1"/>
</dbReference>
<dbReference type="SUPFAM" id="SSF48008">
    <property type="entry name" value="GntR ligand-binding domain-like"/>
    <property type="match status" value="1"/>
</dbReference>
<keyword evidence="2" id="KW-0238">DNA-binding</keyword>
<dbReference type="Gene3D" id="1.10.10.10">
    <property type="entry name" value="Winged helix-like DNA-binding domain superfamily/Winged helix DNA-binding domain"/>
    <property type="match status" value="1"/>
</dbReference>
<dbReference type="InterPro" id="IPR000524">
    <property type="entry name" value="Tscrpt_reg_HTH_GntR"/>
</dbReference>
<evidence type="ECO:0000256" key="3">
    <source>
        <dbReference type="ARBA" id="ARBA00023163"/>
    </source>
</evidence>
<dbReference type="InterPro" id="IPR036390">
    <property type="entry name" value="WH_DNA-bd_sf"/>
</dbReference>
<dbReference type="Pfam" id="PF00392">
    <property type="entry name" value="GntR"/>
    <property type="match status" value="1"/>
</dbReference>
<feature type="domain" description="HTH gntR-type" evidence="4">
    <location>
        <begin position="1"/>
        <end position="64"/>
    </location>
</feature>
<dbReference type="PANTHER" id="PTHR43537">
    <property type="entry name" value="TRANSCRIPTIONAL REGULATOR, GNTR FAMILY"/>
    <property type="match status" value="1"/>
</dbReference>
<accession>A0A927K721</accession>
<dbReference type="GO" id="GO:0003700">
    <property type="term" value="F:DNA-binding transcription factor activity"/>
    <property type="evidence" value="ECO:0007669"/>
    <property type="project" value="InterPro"/>
</dbReference>
<evidence type="ECO:0000313" key="6">
    <source>
        <dbReference type="Proteomes" id="UP000616839"/>
    </source>
</evidence>
<dbReference type="EMBL" id="JACYXZ010000001">
    <property type="protein sequence ID" value="MBD8868885.1"/>
    <property type="molecule type" value="Genomic_DNA"/>
</dbReference>
<dbReference type="PRINTS" id="PR00035">
    <property type="entry name" value="HTHGNTR"/>
</dbReference>
<dbReference type="CDD" id="cd07377">
    <property type="entry name" value="WHTH_GntR"/>
    <property type="match status" value="1"/>
</dbReference>
<keyword evidence="1" id="KW-0805">Transcription regulation</keyword>
<proteinExistence type="predicted"/>
<organism evidence="5 6">
    <name type="scientific">Nocardioides donggukensis</name>
    <dbReference type="NCBI Taxonomy" id="2774019"/>
    <lineage>
        <taxon>Bacteria</taxon>
        <taxon>Bacillati</taxon>
        <taxon>Actinomycetota</taxon>
        <taxon>Actinomycetes</taxon>
        <taxon>Propionibacteriales</taxon>
        <taxon>Nocardioidaceae</taxon>
        <taxon>Nocardioides</taxon>
    </lineage>
</organism>
<dbReference type="SUPFAM" id="SSF46785">
    <property type="entry name" value="Winged helix' DNA-binding domain"/>
    <property type="match status" value="1"/>
</dbReference>
<evidence type="ECO:0000256" key="1">
    <source>
        <dbReference type="ARBA" id="ARBA00023015"/>
    </source>
</evidence>